<sequence>MSLPISSQPSRSELFYDLVLIGAFLSFGVDFGKDPNWESALMLALKLTLIMWAWEQTALFFNRFGDPFVARFSGKLLPAALRISFLLQLVAVVAVSLLETSELKLAALGGELGYAAGALALSCALIYELGGRWQPHLVEVARVRRNASLVGFVLFIASGLSPQPLAPVLWILAIVAIFAIDFGPAMPKILERFPLNSEHLSERLGLFVLILIGDVFVKTVVTVHEDNVKEAHLLQLAFVAVISWTLWTIYDREVMSRPMPERAARLRAWMLWHYLFAITLLICSVGLVWYIAPNYTHRFEDWLAMVASGGIGVTIALIAMMRITAGAAGARAGAARLGVIAAVAIVIGLLAWLATPSDWRVGVGTLAVALVALNYWAFRNDPRPAEAQ</sequence>
<dbReference type="InterPro" id="IPR010640">
    <property type="entry name" value="Low_temperature_requirement_A"/>
</dbReference>
<evidence type="ECO:0000313" key="2">
    <source>
        <dbReference type="EMBL" id="CAB4343900.1"/>
    </source>
</evidence>
<gene>
    <name evidence="2" type="ORF">UFOPK3522_00885</name>
</gene>
<feature type="transmembrane region" description="Helical" evidence="1">
    <location>
        <begin position="271"/>
        <end position="290"/>
    </location>
</feature>
<feature type="transmembrane region" description="Helical" evidence="1">
    <location>
        <begin position="41"/>
        <end position="64"/>
    </location>
</feature>
<evidence type="ECO:0000256" key="1">
    <source>
        <dbReference type="SAM" id="Phobius"/>
    </source>
</evidence>
<proteinExistence type="predicted"/>
<protein>
    <submittedName>
        <fullName evidence="2">Unannotated protein</fullName>
    </submittedName>
</protein>
<feature type="transmembrane region" description="Helical" evidence="1">
    <location>
        <begin position="233"/>
        <end position="250"/>
    </location>
</feature>
<accession>A0A6J5ZT92</accession>
<feature type="transmembrane region" description="Helical" evidence="1">
    <location>
        <begin position="76"/>
        <end position="97"/>
    </location>
</feature>
<feature type="transmembrane region" description="Helical" evidence="1">
    <location>
        <begin position="302"/>
        <end position="321"/>
    </location>
</feature>
<dbReference type="AlphaFoldDB" id="A0A6J5ZT92"/>
<dbReference type="PANTHER" id="PTHR36840:SF1">
    <property type="entry name" value="BLL5714 PROTEIN"/>
    <property type="match status" value="1"/>
</dbReference>
<feature type="transmembrane region" description="Helical" evidence="1">
    <location>
        <begin position="12"/>
        <end position="29"/>
    </location>
</feature>
<keyword evidence="1" id="KW-0812">Transmembrane</keyword>
<feature type="transmembrane region" description="Helical" evidence="1">
    <location>
        <begin position="333"/>
        <end position="353"/>
    </location>
</feature>
<feature type="transmembrane region" description="Helical" evidence="1">
    <location>
        <begin position="166"/>
        <end position="183"/>
    </location>
</feature>
<dbReference type="Pfam" id="PF06772">
    <property type="entry name" value="LtrA"/>
    <property type="match status" value="1"/>
</dbReference>
<reference evidence="2" key="1">
    <citation type="submission" date="2020-05" db="EMBL/GenBank/DDBJ databases">
        <authorList>
            <person name="Chiriac C."/>
            <person name="Salcher M."/>
            <person name="Ghai R."/>
            <person name="Kavagutti S V."/>
        </authorList>
    </citation>
    <scope>NUCLEOTIDE SEQUENCE</scope>
</reference>
<name>A0A6J5ZT92_9ZZZZ</name>
<keyword evidence="1" id="KW-0472">Membrane</keyword>
<dbReference type="PANTHER" id="PTHR36840">
    <property type="entry name" value="BLL5714 PROTEIN"/>
    <property type="match status" value="1"/>
</dbReference>
<organism evidence="2">
    <name type="scientific">freshwater metagenome</name>
    <dbReference type="NCBI Taxonomy" id="449393"/>
    <lineage>
        <taxon>unclassified sequences</taxon>
        <taxon>metagenomes</taxon>
        <taxon>ecological metagenomes</taxon>
    </lineage>
</organism>
<feature type="transmembrane region" description="Helical" evidence="1">
    <location>
        <begin position="112"/>
        <end position="131"/>
    </location>
</feature>
<keyword evidence="1" id="KW-1133">Transmembrane helix</keyword>
<dbReference type="EMBL" id="CAESAO010000067">
    <property type="protein sequence ID" value="CAB4343900.1"/>
    <property type="molecule type" value="Genomic_DNA"/>
</dbReference>
<feature type="transmembrane region" description="Helical" evidence="1">
    <location>
        <begin position="204"/>
        <end position="221"/>
    </location>
</feature>
<feature type="transmembrane region" description="Helical" evidence="1">
    <location>
        <begin position="359"/>
        <end position="378"/>
    </location>
</feature>